<feature type="transmembrane region" description="Helical" evidence="2">
    <location>
        <begin position="20"/>
        <end position="42"/>
    </location>
</feature>
<dbReference type="AlphaFoldDB" id="A0A382ULB4"/>
<proteinExistence type="predicted"/>
<keyword evidence="2" id="KW-0812">Transmembrane</keyword>
<dbReference type="Pfam" id="PF25917">
    <property type="entry name" value="BSH_RND"/>
    <property type="match status" value="1"/>
</dbReference>
<feature type="domain" description="Multidrug resistance protein MdtA-like barrel-sandwich hybrid" evidence="3">
    <location>
        <begin position="83"/>
        <end position="227"/>
    </location>
</feature>
<accession>A0A382ULB4</accession>
<dbReference type="Gene3D" id="2.40.50.100">
    <property type="match status" value="1"/>
</dbReference>
<dbReference type="InterPro" id="IPR058625">
    <property type="entry name" value="MdtA-like_BSH"/>
</dbReference>
<dbReference type="GO" id="GO:1990281">
    <property type="term" value="C:efflux pump complex"/>
    <property type="evidence" value="ECO:0007669"/>
    <property type="project" value="TreeGrafter"/>
</dbReference>
<dbReference type="Gene3D" id="2.40.30.170">
    <property type="match status" value="1"/>
</dbReference>
<dbReference type="SUPFAM" id="SSF111369">
    <property type="entry name" value="HlyD-like secretion proteins"/>
    <property type="match status" value="1"/>
</dbReference>
<protein>
    <recommendedName>
        <fullName evidence="3">Multidrug resistance protein MdtA-like barrel-sandwich hybrid domain-containing protein</fullName>
    </recommendedName>
</protein>
<keyword evidence="2" id="KW-0472">Membrane</keyword>
<evidence type="ECO:0000256" key="1">
    <source>
        <dbReference type="SAM" id="Coils"/>
    </source>
</evidence>
<gene>
    <name evidence="4" type="ORF">METZ01_LOCUS387908</name>
</gene>
<evidence type="ECO:0000256" key="2">
    <source>
        <dbReference type="SAM" id="Phobius"/>
    </source>
</evidence>
<name>A0A382ULB4_9ZZZZ</name>
<feature type="non-terminal residue" evidence="4">
    <location>
        <position position="266"/>
    </location>
</feature>
<dbReference type="PANTHER" id="PTHR30469">
    <property type="entry name" value="MULTIDRUG RESISTANCE PROTEIN MDTA"/>
    <property type="match status" value="1"/>
</dbReference>
<organism evidence="4">
    <name type="scientific">marine metagenome</name>
    <dbReference type="NCBI Taxonomy" id="408172"/>
    <lineage>
        <taxon>unclassified sequences</taxon>
        <taxon>metagenomes</taxon>
        <taxon>ecological metagenomes</taxon>
    </lineage>
</organism>
<evidence type="ECO:0000313" key="4">
    <source>
        <dbReference type="EMBL" id="SVD35054.1"/>
    </source>
</evidence>
<feature type="coiled-coil region" evidence="1">
    <location>
        <begin position="173"/>
        <end position="200"/>
    </location>
</feature>
<dbReference type="Gene3D" id="1.10.287.470">
    <property type="entry name" value="Helix hairpin bin"/>
    <property type="match status" value="1"/>
</dbReference>
<dbReference type="GO" id="GO:0015562">
    <property type="term" value="F:efflux transmembrane transporter activity"/>
    <property type="evidence" value="ECO:0007669"/>
    <property type="project" value="TreeGrafter"/>
</dbReference>
<evidence type="ECO:0000259" key="3">
    <source>
        <dbReference type="Pfam" id="PF25917"/>
    </source>
</evidence>
<keyword evidence="2" id="KW-1133">Transmembrane helix</keyword>
<sequence>MQPDQQENQQPGKHGNLPKVLRVLLPIGVLAIGWIVFSILLVKPEKTKVPDGKQRSIKTRVVELQVQDFPTTIRTRGVIRPHNEVTLTPQVAGRISRILPGFEDGTFFEKDDVLLELDSQDYESSVIVAQAQLARADAAHKLEQTRANQAKLNWEDLGLDEEPNDLVLRLPQLREAEAVVDSATAQLEQAKRNLDRTKVRALFNGRVRQRSVGLGQSVGPGTPLGTVFTIDFAEVRLPIAARDMKFLSLPEDPEDPSVDVELRDSL</sequence>
<reference evidence="4" key="1">
    <citation type="submission" date="2018-05" db="EMBL/GenBank/DDBJ databases">
        <authorList>
            <person name="Lanie J.A."/>
            <person name="Ng W.-L."/>
            <person name="Kazmierczak K.M."/>
            <person name="Andrzejewski T.M."/>
            <person name="Davidsen T.M."/>
            <person name="Wayne K.J."/>
            <person name="Tettelin H."/>
            <person name="Glass J.I."/>
            <person name="Rusch D."/>
            <person name="Podicherti R."/>
            <person name="Tsui H.-C.T."/>
            <person name="Winkler M.E."/>
        </authorList>
    </citation>
    <scope>NUCLEOTIDE SEQUENCE</scope>
</reference>
<keyword evidence="1" id="KW-0175">Coiled coil</keyword>
<dbReference type="EMBL" id="UINC01145118">
    <property type="protein sequence ID" value="SVD35054.1"/>
    <property type="molecule type" value="Genomic_DNA"/>
</dbReference>